<evidence type="ECO:0000313" key="5">
    <source>
        <dbReference type="Proteomes" id="UP000667802"/>
    </source>
</evidence>
<dbReference type="RefSeq" id="WP_208338735.1">
    <property type="nucleotide sequence ID" value="NZ_CAWQFN010000191.1"/>
</dbReference>
<evidence type="ECO:0000256" key="2">
    <source>
        <dbReference type="ARBA" id="ARBA00023315"/>
    </source>
</evidence>
<evidence type="ECO:0000259" key="3">
    <source>
        <dbReference type="PROSITE" id="PS51186"/>
    </source>
</evidence>
<dbReference type="PANTHER" id="PTHR10545:SF29">
    <property type="entry name" value="GH14572P-RELATED"/>
    <property type="match status" value="1"/>
</dbReference>
<evidence type="ECO:0000256" key="1">
    <source>
        <dbReference type="ARBA" id="ARBA00022679"/>
    </source>
</evidence>
<evidence type="ECO:0000313" key="4">
    <source>
        <dbReference type="EMBL" id="MDR9895172.1"/>
    </source>
</evidence>
<feature type="domain" description="N-acetyltransferase" evidence="3">
    <location>
        <begin position="32"/>
        <end position="178"/>
    </location>
</feature>
<reference evidence="5" key="1">
    <citation type="journal article" date="2021" name="Science">
        <title>Hunting the eagle killer: A cyanobacterial neurotoxin causes vacuolar myelinopathy.</title>
        <authorList>
            <person name="Breinlinger S."/>
            <person name="Phillips T.J."/>
            <person name="Haram B.N."/>
            <person name="Mares J."/>
            <person name="Martinez Yerena J.A."/>
            <person name="Hrouzek P."/>
            <person name="Sobotka R."/>
            <person name="Henderson W.M."/>
            <person name="Schmieder P."/>
            <person name="Williams S.M."/>
            <person name="Lauderdale J.D."/>
            <person name="Wilde H.D."/>
            <person name="Gerrin W."/>
            <person name="Kust A."/>
            <person name="Washington J.W."/>
            <person name="Wagner C."/>
            <person name="Geier B."/>
            <person name="Liebeke M."/>
            <person name="Enke H."/>
            <person name="Niedermeyer T.H.J."/>
            <person name="Wilde S.B."/>
        </authorList>
    </citation>
    <scope>NUCLEOTIDE SEQUENCE [LARGE SCALE GENOMIC DNA]</scope>
    <source>
        <strain evidence="5">Thurmond2011</strain>
    </source>
</reference>
<comment type="caution">
    <text evidence="4">The sequence shown here is derived from an EMBL/GenBank/DDBJ whole genome shotgun (WGS) entry which is preliminary data.</text>
</comment>
<proteinExistence type="predicted"/>
<protein>
    <submittedName>
        <fullName evidence="4">GNAT family N-acetyltransferase</fullName>
    </submittedName>
</protein>
<dbReference type="PANTHER" id="PTHR10545">
    <property type="entry name" value="DIAMINE N-ACETYLTRANSFERASE"/>
    <property type="match status" value="1"/>
</dbReference>
<dbReference type="InterPro" id="IPR000182">
    <property type="entry name" value="GNAT_dom"/>
</dbReference>
<organism evidence="4 5">
    <name type="scientific">Aetokthonos hydrillicola Thurmond2011</name>
    <dbReference type="NCBI Taxonomy" id="2712845"/>
    <lineage>
        <taxon>Bacteria</taxon>
        <taxon>Bacillati</taxon>
        <taxon>Cyanobacteriota</taxon>
        <taxon>Cyanophyceae</taxon>
        <taxon>Nostocales</taxon>
        <taxon>Hapalosiphonaceae</taxon>
        <taxon>Aetokthonos</taxon>
    </lineage>
</organism>
<dbReference type="Proteomes" id="UP000667802">
    <property type="component" value="Unassembled WGS sequence"/>
</dbReference>
<keyword evidence="5" id="KW-1185">Reference proteome</keyword>
<dbReference type="CDD" id="cd04301">
    <property type="entry name" value="NAT_SF"/>
    <property type="match status" value="1"/>
</dbReference>
<dbReference type="InterPro" id="IPR051016">
    <property type="entry name" value="Diverse_Substrate_AcTransf"/>
</dbReference>
<dbReference type="InterPro" id="IPR016181">
    <property type="entry name" value="Acyl_CoA_acyltransferase"/>
</dbReference>
<dbReference type="Pfam" id="PF00583">
    <property type="entry name" value="Acetyltransf_1"/>
    <property type="match status" value="1"/>
</dbReference>
<gene>
    <name evidence="4" type="ORF">G7B40_011420</name>
</gene>
<accession>A0AAP5M8Y1</accession>
<keyword evidence="2" id="KW-0012">Acyltransferase</keyword>
<sequence>MGHILVLLAGYLSITSLLTSLTSINVQHLILLMLQELNSQNIDAALILFEKYQEFYEVQNIDKEKNRKHLQMIMDNEELGKLFLLQDEYTYVGFSTIYYSFSSRIAEKIAILNDLYVLDTYRGKGLGKKLLEHCFIYLKSRGIKTVRWTTRDDNVVAQKLYNNYAHGTKWLMYSYIIS</sequence>
<dbReference type="EMBL" id="JAALHA020000004">
    <property type="protein sequence ID" value="MDR9895172.1"/>
    <property type="molecule type" value="Genomic_DNA"/>
</dbReference>
<name>A0AAP5M8Y1_9CYAN</name>
<dbReference type="GO" id="GO:0008080">
    <property type="term" value="F:N-acetyltransferase activity"/>
    <property type="evidence" value="ECO:0007669"/>
    <property type="project" value="UniProtKB-ARBA"/>
</dbReference>
<dbReference type="SUPFAM" id="SSF55729">
    <property type="entry name" value="Acyl-CoA N-acyltransferases (Nat)"/>
    <property type="match status" value="1"/>
</dbReference>
<dbReference type="AlphaFoldDB" id="A0AAP5M8Y1"/>
<dbReference type="Gene3D" id="3.40.630.30">
    <property type="match status" value="1"/>
</dbReference>
<dbReference type="PROSITE" id="PS51186">
    <property type="entry name" value="GNAT"/>
    <property type="match status" value="1"/>
</dbReference>
<keyword evidence="1" id="KW-0808">Transferase</keyword>